<gene>
    <name evidence="1" type="ORF">ACFPOE_03165</name>
</gene>
<keyword evidence="2" id="KW-1185">Reference proteome</keyword>
<protein>
    <submittedName>
        <fullName evidence="1">Uncharacterized protein</fullName>
    </submittedName>
</protein>
<dbReference type="Proteomes" id="UP001596037">
    <property type="component" value="Unassembled WGS sequence"/>
</dbReference>
<proteinExistence type="predicted"/>
<reference evidence="2" key="1">
    <citation type="journal article" date="2019" name="Int. J. Syst. Evol. Microbiol.">
        <title>The Global Catalogue of Microorganisms (GCM) 10K type strain sequencing project: providing services to taxonomists for standard genome sequencing and annotation.</title>
        <authorList>
            <consortium name="The Broad Institute Genomics Platform"/>
            <consortium name="The Broad Institute Genome Sequencing Center for Infectious Disease"/>
            <person name="Wu L."/>
            <person name="Ma J."/>
        </authorList>
    </citation>
    <scope>NUCLEOTIDE SEQUENCE [LARGE SCALE GENOMIC DNA]</scope>
    <source>
        <strain evidence="2">CCUG 57401</strain>
    </source>
</reference>
<sequence length="44" mass="5382">MKLAQQRLLPQLLRLLPRRLLAALDEWSYRVARGRAEKRRRLNR</sequence>
<organism evidence="1 2">
    <name type="scientific">Caenimonas terrae</name>
    <dbReference type="NCBI Taxonomy" id="696074"/>
    <lineage>
        <taxon>Bacteria</taxon>
        <taxon>Pseudomonadati</taxon>
        <taxon>Pseudomonadota</taxon>
        <taxon>Betaproteobacteria</taxon>
        <taxon>Burkholderiales</taxon>
        <taxon>Comamonadaceae</taxon>
        <taxon>Caenimonas</taxon>
    </lineage>
</organism>
<dbReference type="EMBL" id="JBHSMF010000002">
    <property type="protein sequence ID" value="MFC5496521.1"/>
    <property type="molecule type" value="Genomic_DNA"/>
</dbReference>
<evidence type="ECO:0000313" key="1">
    <source>
        <dbReference type="EMBL" id="MFC5496521.1"/>
    </source>
</evidence>
<accession>A0ABW0N8E4</accession>
<comment type="caution">
    <text evidence="1">The sequence shown here is derived from an EMBL/GenBank/DDBJ whole genome shotgun (WGS) entry which is preliminary data.</text>
</comment>
<name>A0ABW0N8E4_9BURK</name>
<dbReference type="RefSeq" id="WP_376848539.1">
    <property type="nucleotide sequence ID" value="NZ_JBHSMF010000002.1"/>
</dbReference>
<evidence type="ECO:0000313" key="2">
    <source>
        <dbReference type="Proteomes" id="UP001596037"/>
    </source>
</evidence>